<evidence type="ECO:0000313" key="2">
    <source>
        <dbReference type="Proteomes" id="UP000075615"/>
    </source>
</evidence>
<dbReference type="OrthoDB" id="1149978at2"/>
<accession>A0A150XEP6</accession>
<keyword evidence="2" id="KW-1185">Reference proteome</keyword>
<proteinExistence type="predicted"/>
<protein>
    <submittedName>
        <fullName evidence="1">Uncharacterized protein</fullName>
    </submittedName>
</protein>
<gene>
    <name evidence="1" type="ORF">AWN68_18185</name>
</gene>
<dbReference type="RefSeq" id="WP_068415293.1">
    <property type="nucleotide sequence ID" value="NZ_LRDB01000014.1"/>
</dbReference>
<comment type="caution">
    <text evidence="1">The sequence shown here is derived from an EMBL/GenBank/DDBJ whole genome shotgun (WGS) entry which is preliminary data.</text>
</comment>
<sequence length="228" mass="27204">MNYTTQYDELLINQFDHLKRHPQLLPFIGAEWNESPHKALLIAESHYIPAKYNHQIGYSEWNDVEYLKSLNDGHIFNWTNTRANVEGVMEKWGHSIHTNIAQSIQNVFGYETKIKAYKEVSYYNYFQRPAEEERETIKYDLTSEDHKLAYEFYKYLVQILNPVLVIFLSKVAHDSYGKENGWTIEGNVKRVGHPTFRSWYRRAKIYEGRNSKEEFEKILSMEFKNFNV</sequence>
<dbReference type="Proteomes" id="UP000075615">
    <property type="component" value="Unassembled WGS sequence"/>
</dbReference>
<name>A0A150XEP6_9BACT</name>
<reference evidence="1 2" key="1">
    <citation type="submission" date="2016-01" db="EMBL/GenBank/DDBJ databases">
        <title>Genome sequencing of Roseivirga echinicomitans KMM 6058.</title>
        <authorList>
            <person name="Selvaratnam C."/>
            <person name="Thevarajoo S."/>
            <person name="Goh K.M."/>
            <person name="Ee R."/>
            <person name="Chan K.-G."/>
            <person name="Chong C.S."/>
        </authorList>
    </citation>
    <scope>NUCLEOTIDE SEQUENCE [LARGE SCALE GENOMIC DNA]</scope>
    <source>
        <strain evidence="1 2">KMM 6058</strain>
    </source>
</reference>
<dbReference type="STRING" id="296218.AWN68_18185"/>
<evidence type="ECO:0000313" key="1">
    <source>
        <dbReference type="EMBL" id="KYG77162.1"/>
    </source>
</evidence>
<organism evidence="1 2">
    <name type="scientific">Roseivirga echinicomitans</name>
    <dbReference type="NCBI Taxonomy" id="296218"/>
    <lineage>
        <taxon>Bacteria</taxon>
        <taxon>Pseudomonadati</taxon>
        <taxon>Bacteroidota</taxon>
        <taxon>Cytophagia</taxon>
        <taxon>Cytophagales</taxon>
        <taxon>Roseivirgaceae</taxon>
        <taxon>Roseivirga</taxon>
    </lineage>
</organism>
<dbReference type="EMBL" id="LRDB01000014">
    <property type="protein sequence ID" value="KYG77162.1"/>
    <property type="molecule type" value="Genomic_DNA"/>
</dbReference>
<dbReference type="AlphaFoldDB" id="A0A150XEP6"/>